<gene>
    <name evidence="1" type="ORF">CDAR_540111</name>
</gene>
<dbReference type="Proteomes" id="UP001054837">
    <property type="component" value="Unassembled WGS sequence"/>
</dbReference>
<evidence type="ECO:0000313" key="2">
    <source>
        <dbReference type="Proteomes" id="UP001054837"/>
    </source>
</evidence>
<sequence length="99" mass="11778">MGEREEILIDKEMHIIHSSNRKRALVIISSSDENRPAQRIPIRRKKAKLNKDMYILDINPRLGLKINSFILRHIYLQDIAVLKRDETYLLNYIFQDGIF</sequence>
<dbReference type="EMBL" id="BPLQ01015065">
    <property type="protein sequence ID" value="GIY85510.1"/>
    <property type="molecule type" value="Genomic_DNA"/>
</dbReference>
<organism evidence="1 2">
    <name type="scientific">Caerostris darwini</name>
    <dbReference type="NCBI Taxonomy" id="1538125"/>
    <lineage>
        <taxon>Eukaryota</taxon>
        <taxon>Metazoa</taxon>
        <taxon>Ecdysozoa</taxon>
        <taxon>Arthropoda</taxon>
        <taxon>Chelicerata</taxon>
        <taxon>Arachnida</taxon>
        <taxon>Araneae</taxon>
        <taxon>Araneomorphae</taxon>
        <taxon>Entelegynae</taxon>
        <taxon>Araneoidea</taxon>
        <taxon>Araneidae</taxon>
        <taxon>Caerostris</taxon>
    </lineage>
</organism>
<evidence type="ECO:0000313" key="1">
    <source>
        <dbReference type="EMBL" id="GIY85510.1"/>
    </source>
</evidence>
<keyword evidence="2" id="KW-1185">Reference proteome</keyword>
<proteinExistence type="predicted"/>
<accession>A0AAV4WRF9</accession>
<name>A0AAV4WRF9_9ARAC</name>
<dbReference type="AlphaFoldDB" id="A0AAV4WRF9"/>
<reference evidence="1 2" key="1">
    <citation type="submission" date="2021-06" db="EMBL/GenBank/DDBJ databases">
        <title>Caerostris darwini draft genome.</title>
        <authorList>
            <person name="Kono N."/>
            <person name="Arakawa K."/>
        </authorList>
    </citation>
    <scope>NUCLEOTIDE SEQUENCE [LARGE SCALE GENOMIC DNA]</scope>
</reference>
<comment type="caution">
    <text evidence="1">The sequence shown here is derived from an EMBL/GenBank/DDBJ whole genome shotgun (WGS) entry which is preliminary data.</text>
</comment>
<protein>
    <submittedName>
        <fullName evidence="1">Uncharacterized protein</fullName>
    </submittedName>
</protein>